<sequence>MSRLLHIVFLIVAALGFCLTAQQLHSVNHMAAARSLERQKLHQKQQQQQRNIVSGFVEVERPTSVQEGPPPAQVAQTSTAGGGMRDRQGAGGAMSAEDDGQQSQPRPTRVKTPAAETVLPTNTKVPVAAVSGAVMNPTSDPGFLALVASLGLMTIGMTLV</sequence>
<protein>
    <submittedName>
        <fullName evidence="3">Uncharacterized protein</fullName>
    </submittedName>
</protein>
<dbReference type="RefSeq" id="XP_018705072.1">
    <property type="nucleotide sequence ID" value="XM_018847492.1"/>
</dbReference>
<dbReference type="AlphaFoldDB" id="A0A162KCG8"/>
<keyword evidence="4" id="KW-1185">Reference proteome</keyword>
<organism evidence="3 4">
    <name type="scientific">Cordyceps fumosorosea (strain ARSEF 2679)</name>
    <name type="common">Isaria fumosorosea</name>
    <dbReference type="NCBI Taxonomy" id="1081104"/>
    <lineage>
        <taxon>Eukaryota</taxon>
        <taxon>Fungi</taxon>
        <taxon>Dikarya</taxon>
        <taxon>Ascomycota</taxon>
        <taxon>Pezizomycotina</taxon>
        <taxon>Sordariomycetes</taxon>
        <taxon>Hypocreomycetidae</taxon>
        <taxon>Hypocreales</taxon>
        <taxon>Cordycipitaceae</taxon>
        <taxon>Cordyceps</taxon>
    </lineage>
</organism>
<dbReference type="Proteomes" id="UP000076744">
    <property type="component" value="Unassembled WGS sequence"/>
</dbReference>
<dbReference type="EMBL" id="AZHB01000008">
    <property type="protein sequence ID" value="OAA66048.1"/>
    <property type="molecule type" value="Genomic_DNA"/>
</dbReference>
<proteinExistence type="predicted"/>
<evidence type="ECO:0000256" key="2">
    <source>
        <dbReference type="SAM" id="SignalP"/>
    </source>
</evidence>
<dbReference type="OrthoDB" id="4870321at2759"/>
<evidence type="ECO:0000313" key="3">
    <source>
        <dbReference type="EMBL" id="OAA66048.1"/>
    </source>
</evidence>
<gene>
    <name evidence="3" type="ORF">ISF_03886</name>
</gene>
<feature type="signal peptide" evidence="2">
    <location>
        <begin position="1"/>
        <end position="20"/>
    </location>
</feature>
<reference evidence="3 4" key="1">
    <citation type="journal article" date="2016" name="Genome Biol. Evol.">
        <title>Divergent and convergent evolution of fungal pathogenicity.</title>
        <authorList>
            <person name="Shang Y."/>
            <person name="Xiao G."/>
            <person name="Zheng P."/>
            <person name="Cen K."/>
            <person name="Zhan S."/>
            <person name="Wang C."/>
        </authorList>
    </citation>
    <scope>NUCLEOTIDE SEQUENCE [LARGE SCALE GENOMIC DNA]</scope>
    <source>
        <strain evidence="3 4">ARSEF 2679</strain>
    </source>
</reference>
<accession>A0A162KCG8</accession>
<name>A0A162KCG8_CORFA</name>
<keyword evidence="2" id="KW-0732">Signal</keyword>
<evidence type="ECO:0000256" key="1">
    <source>
        <dbReference type="SAM" id="MobiDB-lite"/>
    </source>
</evidence>
<dbReference type="GeneID" id="30020178"/>
<evidence type="ECO:0000313" key="4">
    <source>
        <dbReference type="Proteomes" id="UP000076744"/>
    </source>
</evidence>
<feature type="region of interest" description="Disordered" evidence="1">
    <location>
        <begin position="60"/>
        <end position="114"/>
    </location>
</feature>
<feature type="chain" id="PRO_5007836476" evidence="2">
    <location>
        <begin position="21"/>
        <end position="160"/>
    </location>
</feature>
<comment type="caution">
    <text evidence="3">The sequence shown here is derived from an EMBL/GenBank/DDBJ whole genome shotgun (WGS) entry which is preliminary data.</text>
</comment>